<keyword evidence="1" id="KW-0472">Membrane</keyword>
<evidence type="ECO:0000313" key="3">
    <source>
        <dbReference type="Proteomes" id="UP000320244"/>
    </source>
</evidence>
<dbReference type="PIRSF" id="PIRSF037395">
    <property type="entry name" value="UCP037395_ABCper"/>
    <property type="match status" value="1"/>
</dbReference>
<reference evidence="2 3" key="1">
    <citation type="submission" date="2019-05" db="EMBL/GenBank/DDBJ databases">
        <authorList>
            <person name="Lee S.D."/>
        </authorList>
    </citation>
    <scope>NUCLEOTIDE SEQUENCE [LARGE SCALE GENOMIC DNA]</scope>
    <source>
        <strain evidence="2 3">C5-26</strain>
    </source>
</reference>
<dbReference type="InterPro" id="IPR017196">
    <property type="entry name" value="ECF_substrate-spec_UCP037395"/>
</dbReference>
<dbReference type="Gene3D" id="1.10.1760.20">
    <property type="match status" value="1"/>
</dbReference>
<keyword evidence="3" id="KW-1185">Reference proteome</keyword>
<dbReference type="RefSeq" id="WP_146316268.1">
    <property type="nucleotide sequence ID" value="NZ_VCQV01000008.1"/>
</dbReference>
<feature type="transmembrane region" description="Helical" evidence="1">
    <location>
        <begin position="12"/>
        <end position="37"/>
    </location>
</feature>
<feature type="transmembrane region" description="Helical" evidence="1">
    <location>
        <begin position="233"/>
        <end position="251"/>
    </location>
</feature>
<gene>
    <name evidence="2" type="ORF">FGL98_08210</name>
</gene>
<proteinExistence type="predicted"/>
<keyword evidence="1" id="KW-0812">Transmembrane</keyword>
<evidence type="ECO:0000313" key="2">
    <source>
        <dbReference type="EMBL" id="TWP37026.1"/>
    </source>
</evidence>
<protein>
    <submittedName>
        <fullName evidence="2">ECF transporter S component</fullName>
    </submittedName>
</protein>
<keyword evidence="1" id="KW-1133">Transmembrane helix</keyword>
<dbReference type="OrthoDB" id="501320at2"/>
<name>A0A563E3B8_9MICO</name>
<accession>A0A563E3B8</accession>
<feature type="transmembrane region" description="Helical" evidence="1">
    <location>
        <begin position="75"/>
        <end position="94"/>
    </location>
</feature>
<reference evidence="2 3" key="2">
    <citation type="submission" date="2019-08" db="EMBL/GenBank/DDBJ databases">
        <title>Jejuicoccus antrihumi gen. nov., sp. nov., a new member of the family Dermacoccaceae isolated from a cave.</title>
        <authorList>
            <person name="Schumann P."/>
            <person name="Kim I.S."/>
        </authorList>
    </citation>
    <scope>NUCLEOTIDE SEQUENCE [LARGE SCALE GENOMIC DNA]</scope>
    <source>
        <strain evidence="2 3">C5-26</strain>
    </source>
</reference>
<feature type="transmembrane region" description="Helical" evidence="1">
    <location>
        <begin position="49"/>
        <end position="69"/>
    </location>
</feature>
<organism evidence="2 3">
    <name type="scientific">Leekyejoonella antrihumi</name>
    <dbReference type="NCBI Taxonomy" id="1660198"/>
    <lineage>
        <taxon>Bacteria</taxon>
        <taxon>Bacillati</taxon>
        <taxon>Actinomycetota</taxon>
        <taxon>Actinomycetes</taxon>
        <taxon>Micrococcales</taxon>
        <taxon>Dermacoccaceae</taxon>
        <taxon>Leekyejoonella</taxon>
    </lineage>
</organism>
<dbReference type="AlphaFoldDB" id="A0A563E3B8"/>
<dbReference type="Proteomes" id="UP000320244">
    <property type="component" value="Unassembled WGS sequence"/>
</dbReference>
<dbReference type="EMBL" id="VCQV01000008">
    <property type="protein sequence ID" value="TWP37026.1"/>
    <property type="molecule type" value="Genomic_DNA"/>
</dbReference>
<feature type="transmembrane region" description="Helical" evidence="1">
    <location>
        <begin position="114"/>
        <end position="135"/>
    </location>
</feature>
<comment type="caution">
    <text evidence="2">The sequence shown here is derived from an EMBL/GenBank/DDBJ whole genome shotgun (WGS) entry which is preliminary data.</text>
</comment>
<evidence type="ECO:0000256" key="1">
    <source>
        <dbReference type="SAM" id="Phobius"/>
    </source>
</evidence>
<feature type="transmembrane region" description="Helical" evidence="1">
    <location>
        <begin position="171"/>
        <end position="191"/>
    </location>
</feature>
<sequence length="280" mass="29641">MSPRRRDELLVWRWSSTVTMTLMTIVGFLSFTWPFFVSSESTLATSNDAPWLFPVLVGLLCLVLVAQLSGGTMDAKSVAVLGVLAAMGGALRVLSAGTAGLEPLFFLLVLGGRVLGRAGGFLLGAFAITTGAFLTSGVGPWLPFQMFAAGWVGMGAAMLPAVRPRLERWMLTAYGLVAGLAYGAIMNLWFWPFLGSSAPSGAGFAATASLATQLQHYAVFYGLTSLGWDLPRGVLTAVLVLLACHPVLAALRRALRRAAFDAAPTFDVRTSRGTSEDFVG</sequence>